<keyword evidence="2" id="KW-1185">Reference proteome</keyword>
<dbReference type="Proteomes" id="UP000192582">
    <property type="component" value="Unassembled WGS sequence"/>
</dbReference>
<evidence type="ECO:0000313" key="2">
    <source>
        <dbReference type="Proteomes" id="UP000192582"/>
    </source>
</evidence>
<gene>
    <name evidence="1" type="ORF">SAMN00790413_03468</name>
</gene>
<proteinExistence type="predicted"/>
<name>A0A1W1UXX1_9DEIO</name>
<evidence type="ECO:0000313" key="1">
    <source>
        <dbReference type="EMBL" id="SMB85604.1"/>
    </source>
</evidence>
<sequence length="39" mass="4369">MIREQRTVLVEIPLDLPELGKPLTWGKCPTSAFMSLANL</sequence>
<protein>
    <submittedName>
        <fullName evidence="1">Uncharacterized protein</fullName>
    </submittedName>
</protein>
<accession>A0A1W1UXX1</accession>
<reference evidence="1 2" key="1">
    <citation type="submission" date="2017-04" db="EMBL/GenBank/DDBJ databases">
        <authorList>
            <person name="Afonso C.L."/>
            <person name="Miller P.J."/>
            <person name="Scott M.A."/>
            <person name="Spackman E."/>
            <person name="Goraichik I."/>
            <person name="Dimitrov K.M."/>
            <person name="Suarez D.L."/>
            <person name="Swayne D.E."/>
        </authorList>
    </citation>
    <scope>NUCLEOTIDE SEQUENCE [LARGE SCALE GENOMIC DNA]</scope>
    <source>
        <strain evidence="1 2">KR-140</strain>
    </source>
</reference>
<dbReference type="AlphaFoldDB" id="A0A1W1UXX1"/>
<dbReference type="EMBL" id="FWWU01000008">
    <property type="protein sequence ID" value="SMB85604.1"/>
    <property type="molecule type" value="Genomic_DNA"/>
</dbReference>
<organism evidence="1 2">
    <name type="scientific">Deinococcus hopiensis KR-140</name>
    <dbReference type="NCBI Taxonomy" id="695939"/>
    <lineage>
        <taxon>Bacteria</taxon>
        <taxon>Thermotogati</taxon>
        <taxon>Deinococcota</taxon>
        <taxon>Deinococci</taxon>
        <taxon>Deinococcales</taxon>
        <taxon>Deinococcaceae</taxon>
        <taxon>Deinococcus</taxon>
    </lineage>
</organism>